<evidence type="ECO:0000256" key="1">
    <source>
        <dbReference type="ARBA" id="ARBA00009998"/>
    </source>
</evidence>
<evidence type="ECO:0000256" key="3">
    <source>
        <dbReference type="ARBA" id="ARBA00022722"/>
    </source>
</evidence>
<keyword evidence="4 6" id="KW-0378">Hydrolase</keyword>
<dbReference type="NCBIfam" id="NF002139">
    <property type="entry name" value="PRK00977.1-3"/>
    <property type="match status" value="1"/>
</dbReference>
<dbReference type="PANTHER" id="PTHR34137:SF1">
    <property type="entry name" value="EXODEOXYRIBONUCLEASE 7 SMALL SUBUNIT"/>
    <property type="match status" value="1"/>
</dbReference>
<keyword evidence="8" id="KW-1185">Reference proteome</keyword>
<dbReference type="HAMAP" id="MF_00337">
    <property type="entry name" value="Exonuc_7_S"/>
    <property type="match status" value="1"/>
</dbReference>
<keyword evidence="5 6" id="KW-0269">Exonuclease</keyword>
<dbReference type="EC" id="3.1.11.6" evidence="6"/>
<comment type="subunit">
    <text evidence="6">Heterooligomer composed of large and small subunits.</text>
</comment>
<proteinExistence type="inferred from homology"/>
<dbReference type="PANTHER" id="PTHR34137">
    <property type="entry name" value="EXODEOXYRIBONUCLEASE 7 SMALL SUBUNIT"/>
    <property type="match status" value="1"/>
</dbReference>
<comment type="caution">
    <text evidence="7">The sequence shown here is derived from an EMBL/GenBank/DDBJ whole genome shotgun (WGS) entry which is preliminary data.</text>
</comment>
<evidence type="ECO:0000256" key="6">
    <source>
        <dbReference type="HAMAP-Rule" id="MF_00337"/>
    </source>
</evidence>
<evidence type="ECO:0000313" key="7">
    <source>
        <dbReference type="EMBL" id="TCS60351.1"/>
    </source>
</evidence>
<dbReference type="GO" id="GO:0005829">
    <property type="term" value="C:cytosol"/>
    <property type="evidence" value="ECO:0007669"/>
    <property type="project" value="TreeGrafter"/>
</dbReference>
<comment type="subcellular location">
    <subcellularLocation>
        <location evidence="6">Cytoplasm</location>
    </subcellularLocation>
</comment>
<dbReference type="Gene3D" id="1.10.287.1040">
    <property type="entry name" value="Exonuclease VII, small subunit"/>
    <property type="match status" value="1"/>
</dbReference>
<dbReference type="SUPFAM" id="SSF116842">
    <property type="entry name" value="XseB-like"/>
    <property type="match status" value="1"/>
</dbReference>
<dbReference type="OrthoDB" id="9808145at2"/>
<reference evidence="7 8" key="1">
    <citation type="submission" date="2019-03" db="EMBL/GenBank/DDBJ databases">
        <title>Genomic Encyclopedia of Type Strains, Phase IV (KMG-IV): sequencing the most valuable type-strain genomes for metagenomic binning, comparative biology and taxonomic classification.</title>
        <authorList>
            <person name="Goeker M."/>
        </authorList>
    </citation>
    <scope>NUCLEOTIDE SEQUENCE [LARGE SCALE GENOMIC DNA]</scope>
    <source>
        <strain evidence="7 8">DSM 101688</strain>
    </source>
</reference>
<comment type="function">
    <text evidence="6">Bidirectionally degrades single-stranded DNA into large acid-insoluble oligonucleotides, which are then degraded further into small acid-soluble oligonucleotides.</text>
</comment>
<evidence type="ECO:0000256" key="5">
    <source>
        <dbReference type="ARBA" id="ARBA00022839"/>
    </source>
</evidence>
<dbReference type="Proteomes" id="UP000295304">
    <property type="component" value="Unassembled WGS sequence"/>
</dbReference>
<dbReference type="GO" id="GO:0008855">
    <property type="term" value="F:exodeoxyribonuclease VII activity"/>
    <property type="evidence" value="ECO:0007669"/>
    <property type="project" value="UniProtKB-UniRule"/>
</dbReference>
<keyword evidence="2 6" id="KW-0963">Cytoplasm</keyword>
<name>A0A4V2UN19_9PROT</name>
<dbReference type="RefSeq" id="WP_132940049.1">
    <property type="nucleotide sequence ID" value="NZ_CP119676.1"/>
</dbReference>
<evidence type="ECO:0000256" key="2">
    <source>
        <dbReference type="ARBA" id="ARBA00022490"/>
    </source>
</evidence>
<dbReference type="NCBIfam" id="TIGR01280">
    <property type="entry name" value="xseB"/>
    <property type="match status" value="1"/>
</dbReference>
<dbReference type="InterPro" id="IPR003761">
    <property type="entry name" value="Exonuc_VII_S"/>
</dbReference>
<dbReference type="GO" id="GO:0006308">
    <property type="term" value="P:DNA catabolic process"/>
    <property type="evidence" value="ECO:0007669"/>
    <property type="project" value="UniProtKB-UniRule"/>
</dbReference>
<dbReference type="EMBL" id="SLZW01000011">
    <property type="protein sequence ID" value="TCS60351.1"/>
    <property type="molecule type" value="Genomic_DNA"/>
</dbReference>
<sequence length="88" mass="9644">MSEQKEADNSEAQDISQMNFEDALGELETIVRQLEEGRGGLDASISAYERGAELKRHCEAKLQEAEARIEKIIPGAGGVLKTEPLDVE</sequence>
<gene>
    <name evidence="6" type="primary">xseB</name>
    <name evidence="7" type="ORF">EDD55_11152</name>
</gene>
<dbReference type="Pfam" id="PF02609">
    <property type="entry name" value="Exonuc_VII_S"/>
    <property type="match status" value="1"/>
</dbReference>
<evidence type="ECO:0000256" key="4">
    <source>
        <dbReference type="ARBA" id="ARBA00022801"/>
    </source>
</evidence>
<keyword evidence="3 6" id="KW-0540">Nuclease</keyword>
<comment type="catalytic activity">
    <reaction evidence="6">
        <text>Exonucleolytic cleavage in either 5'- to 3'- or 3'- to 5'-direction to yield nucleoside 5'-phosphates.</text>
        <dbReference type="EC" id="3.1.11.6"/>
    </reaction>
</comment>
<organism evidence="7 8">
    <name type="scientific">Varunaivibrio sulfuroxidans</name>
    <dbReference type="NCBI Taxonomy" id="1773489"/>
    <lineage>
        <taxon>Bacteria</taxon>
        <taxon>Pseudomonadati</taxon>
        <taxon>Pseudomonadota</taxon>
        <taxon>Alphaproteobacteria</taxon>
        <taxon>Rhodospirillales</taxon>
        <taxon>Magnetovibrionaceae</taxon>
        <taxon>Varunaivibrio</taxon>
    </lineage>
</organism>
<dbReference type="GO" id="GO:0009318">
    <property type="term" value="C:exodeoxyribonuclease VII complex"/>
    <property type="evidence" value="ECO:0007669"/>
    <property type="project" value="UniProtKB-UniRule"/>
</dbReference>
<dbReference type="AlphaFoldDB" id="A0A4V2UN19"/>
<dbReference type="InterPro" id="IPR037004">
    <property type="entry name" value="Exonuc_VII_ssu_sf"/>
</dbReference>
<accession>A0A4V2UN19</accession>
<protein>
    <recommendedName>
        <fullName evidence="6">Exodeoxyribonuclease 7 small subunit</fullName>
        <ecNumber evidence="6">3.1.11.6</ecNumber>
    </recommendedName>
    <alternativeName>
        <fullName evidence="6">Exodeoxyribonuclease VII small subunit</fullName>
        <shortName evidence="6">Exonuclease VII small subunit</shortName>
    </alternativeName>
</protein>
<evidence type="ECO:0000313" key="8">
    <source>
        <dbReference type="Proteomes" id="UP000295304"/>
    </source>
</evidence>
<comment type="similarity">
    <text evidence="1 6">Belongs to the XseB family.</text>
</comment>